<dbReference type="InterPro" id="IPR045247">
    <property type="entry name" value="Oye-like"/>
</dbReference>
<evidence type="ECO:0000256" key="3">
    <source>
        <dbReference type="ARBA" id="ARBA00023002"/>
    </source>
</evidence>
<proteinExistence type="inferred from homology"/>
<sequence>MNMLLEPYTLNASLTLANRFVMAPMTRCMAAEGLLATPEMAAYYARRADMGLIISEAVLIRPDAQGYPNMPGIFTDEQISAWHAVTDAVHARNGKIMAQLLHVGRVSHSYFHGQTPVAPSAIALEGTLPRMRELTYPVPRALTADDIVQLVEDFAVAAENAIAAGFDGVEIHGANGYLIDQFLHYDTNHRDDAYGQTPENMSRFVLEIIDAVSARIGGERVGLRLAPAAFVLIKPDARDRAVFDHLLHELDQRPLAYLHAAINDDTAEIDYLGGRVSDYLRARYHGTLIAVGNLTPEAAERAVDRGRFDLAAIGRPVLANPDYIDRLRSQAPLADFQDSMLATLY</sequence>
<protein>
    <submittedName>
        <fullName evidence="5">NADH:flavin oxidoreductase</fullName>
    </submittedName>
</protein>
<dbReference type="FunFam" id="3.20.20.70:FF:000059">
    <property type="entry name" value="N-ethylmaleimide reductase, FMN-linked"/>
    <property type="match status" value="1"/>
</dbReference>
<evidence type="ECO:0000259" key="4">
    <source>
        <dbReference type="Pfam" id="PF00724"/>
    </source>
</evidence>
<dbReference type="SUPFAM" id="SSF51395">
    <property type="entry name" value="FMN-linked oxidoreductases"/>
    <property type="match status" value="1"/>
</dbReference>
<dbReference type="Proteomes" id="UP000014012">
    <property type="component" value="Unassembled WGS sequence"/>
</dbReference>
<dbReference type="InterPro" id="IPR013785">
    <property type="entry name" value="Aldolase_TIM"/>
</dbReference>
<dbReference type="GO" id="GO:0005829">
    <property type="term" value="C:cytosol"/>
    <property type="evidence" value="ECO:0007669"/>
    <property type="project" value="TreeGrafter"/>
</dbReference>
<comment type="caution">
    <text evidence="5">The sequence shown here is derived from an EMBL/GenBank/DDBJ whole genome shotgun (WGS) entry which is preliminary data.</text>
</comment>
<dbReference type="PANTHER" id="PTHR22893">
    <property type="entry name" value="NADH OXIDOREDUCTASE-RELATED"/>
    <property type="match status" value="1"/>
</dbReference>
<dbReference type="InterPro" id="IPR001155">
    <property type="entry name" value="OxRdtase_FMN_N"/>
</dbReference>
<dbReference type="CDD" id="cd02933">
    <property type="entry name" value="OYE_like_FMN"/>
    <property type="match status" value="1"/>
</dbReference>
<comment type="cofactor">
    <cofactor evidence="1">
        <name>FMN</name>
        <dbReference type="ChEBI" id="CHEBI:58210"/>
    </cofactor>
</comment>
<dbReference type="HOGENOM" id="CLU_012153_0_0_6"/>
<dbReference type="Gene3D" id="3.20.20.70">
    <property type="entry name" value="Aldolase class I"/>
    <property type="match status" value="1"/>
</dbReference>
<dbReference type="GO" id="GO:0010181">
    <property type="term" value="F:FMN binding"/>
    <property type="evidence" value="ECO:0007669"/>
    <property type="project" value="InterPro"/>
</dbReference>
<organism evidence="5 6">
    <name type="scientific">Plesiomonas shigelloides 302-73</name>
    <dbReference type="NCBI Taxonomy" id="1315976"/>
    <lineage>
        <taxon>Bacteria</taxon>
        <taxon>Pseudomonadati</taxon>
        <taxon>Pseudomonadota</taxon>
        <taxon>Gammaproteobacteria</taxon>
        <taxon>Enterobacterales</taxon>
        <taxon>Enterobacteriaceae</taxon>
        <taxon>Plesiomonas</taxon>
    </lineage>
</organism>
<gene>
    <name evidence="5" type="ORF">PLESHI_08669</name>
</gene>
<dbReference type="OrthoDB" id="8523426at2"/>
<accession>R8AR88</accession>
<dbReference type="PANTHER" id="PTHR22893:SF55">
    <property type="entry name" value="OXIDOREDUCTASE-RELATED"/>
    <property type="match status" value="1"/>
</dbReference>
<evidence type="ECO:0000313" key="6">
    <source>
        <dbReference type="Proteomes" id="UP000014012"/>
    </source>
</evidence>
<evidence type="ECO:0000256" key="1">
    <source>
        <dbReference type="ARBA" id="ARBA00001917"/>
    </source>
</evidence>
<dbReference type="GO" id="GO:0016628">
    <property type="term" value="F:oxidoreductase activity, acting on the CH-CH group of donors, NAD or NADP as acceptor"/>
    <property type="evidence" value="ECO:0007669"/>
    <property type="project" value="UniProtKB-ARBA"/>
</dbReference>
<evidence type="ECO:0000313" key="5">
    <source>
        <dbReference type="EMBL" id="EON88839.1"/>
    </source>
</evidence>
<comment type="similarity">
    <text evidence="2">Belongs to the NADH:flavin oxidoreductase/NADH oxidase family.</text>
</comment>
<feature type="domain" description="NADH:flavin oxidoreductase/NADH oxidase N-terminal" evidence="4">
    <location>
        <begin position="4"/>
        <end position="332"/>
    </location>
</feature>
<dbReference type="Pfam" id="PF00724">
    <property type="entry name" value="Oxidored_FMN"/>
    <property type="match status" value="1"/>
</dbReference>
<evidence type="ECO:0000256" key="2">
    <source>
        <dbReference type="ARBA" id="ARBA00005979"/>
    </source>
</evidence>
<dbReference type="PATRIC" id="fig|1315976.3.peg.1702"/>
<reference evidence="5 6" key="1">
    <citation type="journal article" date="2013" name="Genome Announc.">
        <title>Genome Sequence of Plesiomonas shigelloides Strain 302-73 (Serotype O1).</title>
        <authorList>
            <person name="Pique N."/>
            <person name="Aquilini E."/>
            <person name="Alioto T."/>
            <person name="Minana-Galbis D."/>
            <person name="Tomas J.M."/>
        </authorList>
    </citation>
    <scope>NUCLEOTIDE SEQUENCE [LARGE SCALE GENOMIC DNA]</scope>
    <source>
        <strain evidence="5 6">302-73</strain>
    </source>
</reference>
<dbReference type="AlphaFoldDB" id="R8AR88"/>
<keyword evidence="3" id="KW-0560">Oxidoreductase</keyword>
<dbReference type="RefSeq" id="WP_010863356.1">
    <property type="nucleotide sequence ID" value="NZ_KB944508.1"/>
</dbReference>
<dbReference type="EMBL" id="AQQO01000049">
    <property type="protein sequence ID" value="EON88839.1"/>
    <property type="molecule type" value="Genomic_DNA"/>
</dbReference>
<keyword evidence="6" id="KW-1185">Reference proteome</keyword>
<name>R8AR88_PLESH</name>